<dbReference type="Gene3D" id="3.90.79.10">
    <property type="entry name" value="Nucleoside Triphosphate Pyrophosphohydrolase"/>
    <property type="match status" value="1"/>
</dbReference>
<keyword evidence="1 3" id="KW-0378">Hydrolase</keyword>
<protein>
    <submittedName>
        <fullName evidence="3">NUDIX hydrolase</fullName>
    </submittedName>
</protein>
<evidence type="ECO:0000313" key="3">
    <source>
        <dbReference type="EMBL" id="MBM9617327.1"/>
    </source>
</evidence>
<gene>
    <name evidence="3" type="ORF">JE024_01000</name>
</gene>
<dbReference type="Proteomes" id="UP000664109">
    <property type="component" value="Unassembled WGS sequence"/>
</dbReference>
<dbReference type="Pfam" id="PF00293">
    <property type="entry name" value="NUDIX"/>
    <property type="match status" value="1"/>
</dbReference>
<dbReference type="RefSeq" id="WP_205371735.1">
    <property type="nucleotide sequence ID" value="NZ_JAFEJA010000001.1"/>
</dbReference>
<comment type="caution">
    <text evidence="3">The sequence shown here is derived from an EMBL/GenBank/DDBJ whole genome shotgun (WGS) entry which is preliminary data.</text>
</comment>
<dbReference type="PROSITE" id="PS51462">
    <property type="entry name" value="NUDIX"/>
    <property type="match status" value="1"/>
</dbReference>
<dbReference type="InterPro" id="IPR015797">
    <property type="entry name" value="NUDIX_hydrolase-like_dom_sf"/>
</dbReference>
<evidence type="ECO:0000313" key="4">
    <source>
        <dbReference type="Proteomes" id="UP000664109"/>
    </source>
</evidence>
<feature type="domain" description="Nudix hydrolase" evidence="2">
    <location>
        <begin position="29"/>
        <end position="163"/>
    </location>
</feature>
<proteinExistence type="predicted"/>
<keyword evidence="4" id="KW-1185">Reference proteome</keyword>
<evidence type="ECO:0000259" key="2">
    <source>
        <dbReference type="PROSITE" id="PS51462"/>
    </source>
</evidence>
<evidence type="ECO:0000256" key="1">
    <source>
        <dbReference type="ARBA" id="ARBA00022801"/>
    </source>
</evidence>
<dbReference type="EMBL" id="JAFEJA010000001">
    <property type="protein sequence ID" value="MBM9617327.1"/>
    <property type="molecule type" value="Genomic_DNA"/>
</dbReference>
<accession>A0ABS2UI91</accession>
<dbReference type="InterPro" id="IPR020084">
    <property type="entry name" value="NUDIX_hydrolase_CS"/>
</dbReference>
<dbReference type="PROSITE" id="PS00893">
    <property type="entry name" value="NUDIX_BOX"/>
    <property type="match status" value="1"/>
</dbReference>
<reference evidence="3 4" key="1">
    <citation type="journal article" date="2016" name="Arch. Microbiol.">
        <title>Streptomyces zhihengii sp. nov., isolated from rhizospheric soil of Psammosilene tunicoides.</title>
        <authorList>
            <person name="Huang M.J."/>
            <person name="Fei J.J."/>
            <person name="Salam N."/>
            <person name="Kim C.J."/>
            <person name="Hozzein W.N."/>
            <person name="Xiao M."/>
            <person name="Huang H.Q."/>
            <person name="Li W.J."/>
        </authorList>
    </citation>
    <scope>NUCLEOTIDE SEQUENCE [LARGE SCALE GENOMIC DNA]</scope>
    <source>
        <strain evidence="3 4">YIM T102</strain>
    </source>
</reference>
<dbReference type="SUPFAM" id="SSF55811">
    <property type="entry name" value="Nudix"/>
    <property type="match status" value="1"/>
</dbReference>
<organism evidence="3 4">
    <name type="scientific">Streptomyces zhihengii</name>
    <dbReference type="NCBI Taxonomy" id="1818004"/>
    <lineage>
        <taxon>Bacteria</taxon>
        <taxon>Bacillati</taxon>
        <taxon>Actinomycetota</taxon>
        <taxon>Actinomycetes</taxon>
        <taxon>Kitasatosporales</taxon>
        <taxon>Streptomycetaceae</taxon>
        <taxon>Streptomyces</taxon>
    </lineage>
</organism>
<sequence>MTHEAGTPTAAGPAPRGWLPTEEYAATLPKASVFGAVFFTDEDDRPLHLRAVYETGHPWQWPGGTADPGERPWETAVRETEEETGIWMPGPPRLLAAVFGLPGARWPLATTGFVFDGGRLTARQIAAVTLDPDEHDEVRVLPLDDWRPLMPGKDFARLRAVLHARRTGMPAYFDTWDWD</sequence>
<dbReference type="GO" id="GO:0016787">
    <property type="term" value="F:hydrolase activity"/>
    <property type="evidence" value="ECO:0007669"/>
    <property type="project" value="UniProtKB-KW"/>
</dbReference>
<name>A0ABS2UI91_9ACTN</name>
<dbReference type="InterPro" id="IPR000086">
    <property type="entry name" value="NUDIX_hydrolase_dom"/>
</dbReference>